<dbReference type="Proteomes" id="UP001163321">
    <property type="component" value="Chromosome 8"/>
</dbReference>
<evidence type="ECO:0000313" key="1">
    <source>
        <dbReference type="EMBL" id="KAI9908277.1"/>
    </source>
</evidence>
<accession>A0ACC0VQ04</accession>
<sequence length="333" mass="36937">MATLKRHVFLVVALVISATSYAQSSENAVPYRDLGNSTHAHGKGSVRANEKVVNTLEEERAGEAGEKVVKLFGAVISKPMDTEPMAKALEQLGEKNEEAQRVSDVTKDKQPGHDLLDDAALASAVVEKVSSHPEAADEVGRTVVGVKRKANVLQKGKQKQKQQVVDLQGEQGTSRAAVPPSETVDENEHVGTLWMEKLIGEWGIDPDEVEKIENQFKKWNLKQCDDRRVRNMAIGTVYFRPGVDKSKVKGKETNHKSVKRIKKSVRGISHNFRNHGYMLETQNVKNMALDMYSTETRTPGIVDIVEMAIGKAFYDFIHRNKESIPSTVPVLNS</sequence>
<reference evidence="1 2" key="1">
    <citation type="journal article" date="2022" name="bioRxiv">
        <title>The genome of the oomycete Peronosclerospora sorghi, a cosmopolitan pathogen of maize and sorghum, is inflated with dispersed pseudogenes.</title>
        <authorList>
            <person name="Fletcher K."/>
            <person name="Martin F."/>
            <person name="Isakeit T."/>
            <person name="Cavanaugh K."/>
            <person name="Magill C."/>
            <person name="Michelmore R."/>
        </authorList>
    </citation>
    <scope>NUCLEOTIDE SEQUENCE [LARGE SCALE GENOMIC DNA]</scope>
    <source>
        <strain evidence="1">P6</strain>
    </source>
</reference>
<evidence type="ECO:0000313" key="2">
    <source>
        <dbReference type="Proteomes" id="UP001163321"/>
    </source>
</evidence>
<proteinExistence type="predicted"/>
<gene>
    <name evidence="1" type="ORF">PsorP6_016320</name>
</gene>
<name>A0ACC0VQ04_9STRA</name>
<protein>
    <submittedName>
        <fullName evidence="1">Uncharacterized protein</fullName>
    </submittedName>
</protein>
<organism evidence="1 2">
    <name type="scientific">Peronosclerospora sorghi</name>
    <dbReference type="NCBI Taxonomy" id="230839"/>
    <lineage>
        <taxon>Eukaryota</taxon>
        <taxon>Sar</taxon>
        <taxon>Stramenopiles</taxon>
        <taxon>Oomycota</taxon>
        <taxon>Peronosporomycetes</taxon>
        <taxon>Peronosporales</taxon>
        <taxon>Peronosporaceae</taxon>
        <taxon>Peronosclerospora</taxon>
    </lineage>
</organism>
<comment type="caution">
    <text evidence="1">The sequence shown here is derived from an EMBL/GenBank/DDBJ whole genome shotgun (WGS) entry which is preliminary data.</text>
</comment>
<dbReference type="EMBL" id="CM047587">
    <property type="protein sequence ID" value="KAI9908277.1"/>
    <property type="molecule type" value="Genomic_DNA"/>
</dbReference>
<keyword evidence="2" id="KW-1185">Reference proteome</keyword>